<reference evidence="8" key="1">
    <citation type="submission" date="2013-08" db="EMBL/GenBank/DDBJ databases">
        <title>Gene expansion shapes genome architecture in the human pathogen Lichtheimia corymbifera: an evolutionary genomics analysis in the ancient terrestrial Mucorales (Mucoromycotina).</title>
        <authorList>
            <person name="Schwartze V.U."/>
            <person name="Winter S."/>
            <person name="Shelest E."/>
            <person name="Marcet-Houben M."/>
            <person name="Horn F."/>
            <person name="Wehner S."/>
            <person name="Hoffmann K."/>
            <person name="Riege K."/>
            <person name="Sammeth M."/>
            <person name="Nowrousian M."/>
            <person name="Valiante V."/>
            <person name="Linde J."/>
            <person name="Jacobsen I.D."/>
            <person name="Marz M."/>
            <person name="Brakhage A.A."/>
            <person name="Gabaldon T."/>
            <person name="Bocker S."/>
            <person name="Voigt K."/>
        </authorList>
    </citation>
    <scope>NUCLEOTIDE SEQUENCE [LARGE SCALE GENOMIC DNA]</scope>
    <source>
        <strain evidence="8">FSU 9682</strain>
    </source>
</reference>
<feature type="compositionally biased region" description="Polar residues" evidence="5">
    <location>
        <begin position="1"/>
        <end position="20"/>
    </location>
</feature>
<dbReference type="AlphaFoldDB" id="A0A068RGR4"/>
<protein>
    <recommendedName>
        <fullName evidence="7">MARVEL domain-containing protein</fullName>
    </recommendedName>
</protein>
<feature type="transmembrane region" description="Helical" evidence="6">
    <location>
        <begin position="267"/>
        <end position="291"/>
    </location>
</feature>
<feature type="compositionally biased region" description="Polar residues" evidence="5">
    <location>
        <begin position="50"/>
        <end position="76"/>
    </location>
</feature>
<sequence>MTGNNPFEENNPWGTSSNAAPTGPRFGNAYEDDNNAWNGGPVNHMPSPSDYRSTTSTTNNAWSESTKIETTASEGNPSPIATPANAYQYSGTRFANQDTFAGDAYSKVQVNDGSTPSPAPTPAGGKPRPNQEQLQEALPPKWDDARMNPSKSRLLLRGGQLIAAIGHLGFAAGASPFSNHDFPLDTPACFYFLYAVAIVTIIWTFFHLFFYCYRRIAHGHKLNRVLMTGIDLLLAILWGIGTIVEIAKFPCSPGGYDHWCDFYNVSIFWGMLSLVLFLMAAGWDVIGSCIARRK</sequence>
<proteinExistence type="predicted"/>
<comment type="caution">
    <text evidence="8">The sequence shown here is derived from an EMBL/GenBank/DDBJ whole genome shotgun (WGS) entry which is preliminary data.</text>
</comment>
<organism evidence="8 9">
    <name type="scientific">Lichtheimia corymbifera JMRC:FSU:9682</name>
    <dbReference type="NCBI Taxonomy" id="1263082"/>
    <lineage>
        <taxon>Eukaryota</taxon>
        <taxon>Fungi</taxon>
        <taxon>Fungi incertae sedis</taxon>
        <taxon>Mucoromycota</taxon>
        <taxon>Mucoromycotina</taxon>
        <taxon>Mucoromycetes</taxon>
        <taxon>Mucorales</taxon>
        <taxon>Lichtheimiaceae</taxon>
        <taxon>Lichtheimia</taxon>
    </lineage>
</organism>
<name>A0A068RGR4_9FUNG</name>
<dbReference type="Proteomes" id="UP000027586">
    <property type="component" value="Unassembled WGS sequence"/>
</dbReference>
<feature type="region of interest" description="Disordered" evidence="5">
    <location>
        <begin position="1"/>
        <end position="84"/>
    </location>
</feature>
<keyword evidence="9" id="KW-1185">Reference proteome</keyword>
<evidence type="ECO:0000256" key="1">
    <source>
        <dbReference type="ARBA" id="ARBA00004141"/>
    </source>
</evidence>
<evidence type="ECO:0000259" key="7">
    <source>
        <dbReference type="Pfam" id="PF01284"/>
    </source>
</evidence>
<evidence type="ECO:0000256" key="6">
    <source>
        <dbReference type="SAM" id="Phobius"/>
    </source>
</evidence>
<feature type="region of interest" description="Disordered" evidence="5">
    <location>
        <begin position="108"/>
        <end position="146"/>
    </location>
</feature>
<keyword evidence="2 6" id="KW-0812">Transmembrane</keyword>
<feature type="transmembrane region" description="Helical" evidence="6">
    <location>
        <begin position="154"/>
        <end position="172"/>
    </location>
</feature>
<gene>
    <name evidence="8" type="ORF">LCOR_00678.1</name>
</gene>
<accession>A0A068RGR4</accession>
<dbReference type="EMBL" id="CBTN010000002">
    <property type="protein sequence ID" value="CDH48910.1"/>
    <property type="molecule type" value="Genomic_DNA"/>
</dbReference>
<feature type="domain" description="MARVEL" evidence="7">
    <location>
        <begin position="154"/>
        <end position="281"/>
    </location>
</feature>
<evidence type="ECO:0000256" key="4">
    <source>
        <dbReference type="ARBA" id="ARBA00023136"/>
    </source>
</evidence>
<evidence type="ECO:0000313" key="8">
    <source>
        <dbReference type="EMBL" id="CDH48910.1"/>
    </source>
</evidence>
<evidence type="ECO:0000256" key="5">
    <source>
        <dbReference type="SAM" id="MobiDB-lite"/>
    </source>
</evidence>
<dbReference type="GO" id="GO:0016020">
    <property type="term" value="C:membrane"/>
    <property type="evidence" value="ECO:0007669"/>
    <property type="project" value="UniProtKB-SubCell"/>
</dbReference>
<dbReference type="VEuPathDB" id="FungiDB:LCOR_00678.1"/>
<dbReference type="OrthoDB" id="3253553at2759"/>
<dbReference type="Pfam" id="PF01284">
    <property type="entry name" value="MARVEL"/>
    <property type="match status" value="1"/>
</dbReference>
<feature type="transmembrane region" description="Helical" evidence="6">
    <location>
        <begin position="192"/>
        <end position="213"/>
    </location>
</feature>
<evidence type="ECO:0000256" key="2">
    <source>
        <dbReference type="ARBA" id="ARBA00022692"/>
    </source>
</evidence>
<dbReference type="STRING" id="1263082.A0A068RGR4"/>
<keyword evidence="4 6" id="KW-0472">Membrane</keyword>
<comment type="subcellular location">
    <subcellularLocation>
        <location evidence="1">Membrane</location>
        <topology evidence="1">Multi-pass membrane protein</topology>
    </subcellularLocation>
</comment>
<keyword evidence="3 6" id="KW-1133">Transmembrane helix</keyword>
<dbReference type="InterPro" id="IPR008253">
    <property type="entry name" value="Marvel"/>
</dbReference>
<evidence type="ECO:0000313" key="9">
    <source>
        <dbReference type="Proteomes" id="UP000027586"/>
    </source>
</evidence>
<feature type="transmembrane region" description="Helical" evidence="6">
    <location>
        <begin position="225"/>
        <end position="247"/>
    </location>
</feature>
<evidence type="ECO:0000256" key="3">
    <source>
        <dbReference type="ARBA" id="ARBA00022989"/>
    </source>
</evidence>